<evidence type="ECO:0000256" key="2">
    <source>
        <dbReference type="ARBA" id="ARBA00017846"/>
    </source>
</evidence>
<keyword evidence="6 15" id="KW-0347">Helicase</keyword>
<dbReference type="SMART" id="SM00490">
    <property type="entry name" value="HELICc"/>
    <property type="match status" value="1"/>
</dbReference>
<name>A0A926I4N3_9FIRM</name>
<dbReference type="InterPro" id="IPR027417">
    <property type="entry name" value="P-loop_NTPase"/>
</dbReference>
<evidence type="ECO:0000256" key="4">
    <source>
        <dbReference type="ARBA" id="ARBA00022763"/>
    </source>
</evidence>
<dbReference type="InterPro" id="IPR014001">
    <property type="entry name" value="Helicase_ATP-bd"/>
</dbReference>
<comment type="catalytic activity">
    <reaction evidence="12 15">
        <text>Couples ATP hydrolysis with the unwinding of duplex DNA by translocating in the 3'-5' direction.</text>
        <dbReference type="EC" id="5.6.2.4"/>
    </reaction>
</comment>
<dbReference type="GO" id="GO:0006310">
    <property type="term" value="P:DNA recombination"/>
    <property type="evidence" value="ECO:0007669"/>
    <property type="project" value="UniProtKB-UniRule"/>
</dbReference>
<dbReference type="GO" id="GO:0043138">
    <property type="term" value="F:3'-5' DNA helicase activity"/>
    <property type="evidence" value="ECO:0007669"/>
    <property type="project" value="UniProtKB-EC"/>
</dbReference>
<dbReference type="SUPFAM" id="SSF50249">
    <property type="entry name" value="Nucleic acid-binding proteins"/>
    <property type="match status" value="1"/>
</dbReference>
<evidence type="ECO:0000313" key="19">
    <source>
        <dbReference type="Proteomes" id="UP000653127"/>
    </source>
</evidence>
<evidence type="ECO:0000256" key="14">
    <source>
        <dbReference type="ARBA" id="ARBA00048988"/>
    </source>
</evidence>
<evidence type="ECO:0000259" key="17">
    <source>
        <dbReference type="PROSITE" id="PS51194"/>
    </source>
</evidence>
<keyword evidence="19" id="KW-1185">Reference proteome</keyword>
<dbReference type="PANTHER" id="PTHR47964">
    <property type="entry name" value="ATP-DEPENDENT DNA HELICASE HOMOLOG RECG, CHLOROPLASTIC"/>
    <property type="match status" value="1"/>
</dbReference>
<dbReference type="GO" id="GO:0003677">
    <property type="term" value="F:DNA binding"/>
    <property type="evidence" value="ECO:0007669"/>
    <property type="project" value="UniProtKB-KW"/>
</dbReference>
<dbReference type="CDD" id="cd17992">
    <property type="entry name" value="DEXHc_RecG"/>
    <property type="match status" value="1"/>
</dbReference>
<dbReference type="PROSITE" id="PS51194">
    <property type="entry name" value="HELICASE_CTER"/>
    <property type="match status" value="1"/>
</dbReference>
<dbReference type="Gene3D" id="3.40.50.300">
    <property type="entry name" value="P-loop containing nucleotide triphosphate hydrolases"/>
    <property type="match status" value="2"/>
</dbReference>
<dbReference type="Pfam" id="PF00271">
    <property type="entry name" value="Helicase_C"/>
    <property type="match status" value="1"/>
</dbReference>
<dbReference type="SMART" id="SM00487">
    <property type="entry name" value="DEXDc"/>
    <property type="match status" value="1"/>
</dbReference>
<evidence type="ECO:0000256" key="9">
    <source>
        <dbReference type="ARBA" id="ARBA00023172"/>
    </source>
</evidence>
<dbReference type="EC" id="5.6.2.4" evidence="13 15"/>
<dbReference type="EMBL" id="JACRST010000005">
    <property type="protein sequence ID" value="MBC8546426.1"/>
    <property type="molecule type" value="Genomic_DNA"/>
</dbReference>
<keyword evidence="10 15" id="KW-0234">DNA repair</keyword>
<dbReference type="InterPro" id="IPR004609">
    <property type="entry name" value="ATP-dep_DNA_helicase_RecG"/>
</dbReference>
<dbReference type="InterPro" id="IPR045562">
    <property type="entry name" value="RecG_dom3_C"/>
</dbReference>
<dbReference type="Gene3D" id="2.40.50.140">
    <property type="entry name" value="Nucleic acid-binding proteins"/>
    <property type="match status" value="1"/>
</dbReference>
<feature type="domain" description="Helicase C-terminal" evidence="17">
    <location>
        <begin position="485"/>
        <end position="635"/>
    </location>
</feature>
<dbReference type="InterPro" id="IPR012340">
    <property type="entry name" value="NA-bd_OB-fold"/>
</dbReference>
<protein>
    <recommendedName>
        <fullName evidence="2 15">ATP-dependent DNA helicase RecG</fullName>
        <ecNumber evidence="13 15">5.6.2.4</ecNumber>
    </recommendedName>
</protein>
<dbReference type="GO" id="GO:0016787">
    <property type="term" value="F:hydrolase activity"/>
    <property type="evidence" value="ECO:0007669"/>
    <property type="project" value="UniProtKB-KW"/>
</dbReference>
<keyword evidence="9 15" id="KW-0233">DNA recombination</keyword>
<comment type="similarity">
    <text evidence="1 15">Belongs to the helicase family. RecG subfamily.</text>
</comment>
<dbReference type="Pfam" id="PF00270">
    <property type="entry name" value="DEAD"/>
    <property type="match status" value="1"/>
</dbReference>
<feature type="domain" description="Helicase ATP-binding" evidence="16">
    <location>
        <begin position="298"/>
        <end position="459"/>
    </location>
</feature>
<evidence type="ECO:0000256" key="8">
    <source>
        <dbReference type="ARBA" id="ARBA00023125"/>
    </source>
</evidence>
<dbReference type="InterPro" id="IPR033454">
    <property type="entry name" value="RecG_wedge"/>
</dbReference>
<dbReference type="SUPFAM" id="SSF52540">
    <property type="entry name" value="P-loop containing nucleoside triphosphate hydrolases"/>
    <property type="match status" value="1"/>
</dbReference>
<comment type="caution">
    <text evidence="18">The sequence shown here is derived from an EMBL/GenBank/DDBJ whole genome shotgun (WGS) entry which is preliminary data.</text>
</comment>
<evidence type="ECO:0000313" key="18">
    <source>
        <dbReference type="EMBL" id="MBC8546426.1"/>
    </source>
</evidence>
<reference evidence="18" key="1">
    <citation type="submission" date="2020-08" db="EMBL/GenBank/DDBJ databases">
        <title>Genome public.</title>
        <authorList>
            <person name="Liu C."/>
            <person name="Sun Q."/>
        </authorList>
    </citation>
    <scope>NUCLEOTIDE SEQUENCE</scope>
    <source>
        <strain evidence="18">NSJ-31</strain>
    </source>
</reference>
<dbReference type="InterPro" id="IPR011545">
    <property type="entry name" value="DEAD/DEAH_box_helicase_dom"/>
</dbReference>
<dbReference type="NCBIfam" id="TIGR00643">
    <property type="entry name" value="recG"/>
    <property type="match status" value="1"/>
</dbReference>
<dbReference type="InterPro" id="IPR001650">
    <property type="entry name" value="Helicase_C-like"/>
</dbReference>
<evidence type="ECO:0000256" key="13">
    <source>
        <dbReference type="ARBA" id="ARBA00034808"/>
    </source>
</evidence>
<dbReference type="InterPro" id="IPR047112">
    <property type="entry name" value="RecG/Mfd"/>
</dbReference>
<keyword evidence="11" id="KW-0413">Isomerase</keyword>
<dbReference type="NCBIfam" id="NF008168">
    <property type="entry name" value="PRK10917.2-2"/>
    <property type="match status" value="1"/>
</dbReference>
<evidence type="ECO:0000256" key="1">
    <source>
        <dbReference type="ARBA" id="ARBA00007504"/>
    </source>
</evidence>
<dbReference type="Proteomes" id="UP000653127">
    <property type="component" value="Unassembled WGS sequence"/>
</dbReference>
<dbReference type="Pfam" id="PF19833">
    <property type="entry name" value="RecG_dom3_C"/>
    <property type="match status" value="1"/>
</dbReference>
<sequence length="703" mass="77155">MLFVNQFLTIFRLFLAGKDVIIEKRQVNPVSQSLDTPIRYLKGVGEKRAALYQKLGVSTIGDLIRYYPRAYIDLSQPQAVADAPYDRPCAVVATVISKSGEQRIRRGLSLFKVKATDGASDFIITFFNAKYTVEALLPDTPYIFYGRMGGKLTRREMSAPMVLPFDPSRGFLAVYPLTAGLTNRSIAAGVAQALELVQGSVEDPLPDALRRRLGLCHSVYALENIHRPADGHALGLARRRLIFEELFVLNLAMASIRTGNRGRSGAPMRATAFDSFYGSLPFEPTGAQRRVIAECAADLCAAAPMNRLVQGDVGCGKTLVGAACAWFAIQNGYQCAMMAPTEILAEQHRRTLSSLLEPLGVRVGLLTGSMKAAEKRAVRQSLAAGEIDLIVGTHALIQDGVEFAKLGLVITDEQHRFGVGQRMALQQKGENPHVLVMSATPIPRTLALIIYGDLDVSVIDELPRGRQPVHTYVIDPPKRRRAYGFLRRYLDEGRQGYVVCPLVEQGELDLGLESAAEYAARLSAQEFAHYRVGLLHGKMKPAEKEKVMRAFSQGEIQLLVATTVIEVGVDVPNATVMLIENAERFGLSQLHQLRGRIGRGGGESFCILVTDRDLERLAVIRGTTDGFRISEEDLRLRGPGDFFGSRQHGLPQLKIADMLTDVSLLREAQDAAAELLARDPKLTRPEHAALRAQVEAMISNAEV</sequence>
<keyword evidence="5 15" id="KW-0378">Hydrolase</keyword>
<dbReference type="PANTHER" id="PTHR47964:SF1">
    <property type="entry name" value="ATP-DEPENDENT DNA HELICASE HOMOLOG RECG, CHLOROPLASTIC"/>
    <property type="match status" value="1"/>
</dbReference>
<evidence type="ECO:0000256" key="3">
    <source>
        <dbReference type="ARBA" id="ARBA00022741"/>
    </source>
</evidence>
<evidence type="ECO:0000259" key="16">
    <source>
        <dbReference type="PROSITE" id="PS51192"/>
    </source>
</evidence>
<organism evidence="18 19">
    <name type="scientific">Ligaoa zhengdingensis</name>
    <dbReference type="NCBI Taxonomy" id="2763658"/>
    <lineage>
        <taxon>Bacteria</taxon>
        <taxon>Bacillati</taxon>
        <taxon>Bacillota</taxon>
        <taxon>Clostridia</taxon>
        <taxon>Eubacteriales</taxon>
        <taxon>Oscillospiraceae</taxon>
        <taxon>Ligaoa</taxon>
    </lineage>
</organism>
<evidence type="ECO:0000256" key="6">
    <source>
        <dbReference type="ARBA" id="ARBA00022806"/>
    </source>
</evidence>
<gene>
    <name evidence="18" type="primary">recG</name>
    <name evidence="18" type="ORF">H8711_05695</name>
</gene>
<dbReference type="PROSITE" id="PS51192">
    <property type="entry name" value="HELICASE_ATP_BIND_1"/>
    <property type="match status" value="1"/>
</dbReference>
<evidence type="ECO:0000256" key="15">
    <source>
        <dbReference type="RuleBase" id="RU363016"/>
    </source>
</evidence>
<accession>A0A926I4N3</accession>
<keyword evidence="8" id="KW-0238">DNA-binding</keyword>
<keyword evidence="7 15" id="KW-0067">ATP-binding</keyword>
<dbReference type="AlphaFoldDB" id="A0A926I4N3"/>
<dbReference type="GO" id="GO:0006281">
    <property type="term" value="P:DNA repair"/>
    <property type="evidence" value="ECO:0007669"/>
    <property type="project" value="UniProtKB-UniRule"/>
</dbReference>
<evidence type="ECO:0000256" key="7">
    <source>
        <dbReference type="ARBA" id="ARBA00022840"/>
    </source>
</evidence>
<comment type="function">
    <text evidence="15">Plays a critical role in recombination and DNA repair. Helps process Holliday junction intermediates to mature products by catalyzing branch migration. Has replication fork regression activity, unwinds stalled or blocked replication forks to make a HJ that can be resolved. Has a DNA unwinding activity characteristic of a DNA helicase with 3'-5' polarity.</text>
</comment>
<evidence type="ECO:0000256" key="11">
    <source>
        <dbReference type="ARBA" id="ARBA00023235"/>
    </source>
</evidence>
<evidence type="ECO:0000256" key="5">
    <source>
        <dbReference type="ARBA" id="ARBA00022801"/>
    </source>
</evidence>
<dbReference type="NCBIfam" id="NF008165">
    <property type="entry name" value="PRK10917.1-3"/>
    <property type="match status" value="1"/>
</dbReference>
<keyword evidence="3 15" id="KW-0547">Nucleotide-binding</keyword>
<dbReference type="Pfam" id="PF17191">
    <property type="entry name" value="RecG_wedge"/>
    <property type="match status" value="1"/>
</dbReference>
<proteinExistence type="inferred from homology"/>
<dbReference type="GO" id="GO:0005524">
    <property type="term" value="F:ATP binding"/>
    <property type="evidence" value="ECO:0007669"/>
    <property type="project" value="UniProtKB-KW"/>
</dbReference>
<evidence type="ECO:0000256" key="10">
    <source>
        <dbReference type="ARBA" id="ARBA00023204"/>
    </source>
</evidence>
<evidence type="ECO:0000256" key="12">
    <source>
        <dbReference type="ARBA" id="ARBA00034617"/>
    </source>
</evidence>
<comment type="catalytic activity">
    <reaction evidence="14 15">
        <text>ATP + H2O = ADP + phosphate + H(+)</text>
        <dbReference type="Rhea" id="RHEA:13065"/>
        <dbReference type="ChEBI" id="CHEBI:15377"/>
        <dbReference type="ChEBI" id="CHEBI:15378"/>
        <dbReference type="ChEBI" id="CHEBI:30616"/>
        <dbReference type="ChEBI" id="CHEBI:43474"/>
        <dbReference type="ChEBI" id="CHEBI:456216"/>
        <dbReference type="EC" id="5.6.2.4"/>
    </reaction>
</comment>
<keyword evidence="4 15" id="KW-0227">DNA damage</keyword>